<keyword evidence="3" id="KW-1185">Reference proteome</keyword>
<dbReference type="OrthoDB" id="9204522at2"/>
<comment type="caution">
    <text evidence="2">The sequence shown here is derived from an EMBL/GenBank/DDBJ whole genome shotgun (WGS) entry which is preliminary data.</text>
</comment>
<dbReference type="Gene3D" id="3.30.70.3570">
    <property type="entry name" value="MvaI/BcnI restriction endonuclease, recognition domain"/>
    <property type="match status" value="2"/>
</dbReference>
<dbReference type="HOGENOM" id="CLU_656734_0_0_9"/>
<evidence type="ECO:0000313" key="3">
    <source>
        <dbReference type="Proteomes" id="UP000003178"/>
    </source>
</evidence>
<dbReference type="RefSeq" id="WP_006439758.1">
    <property type="nucleotide sequence ID" value="NZ_DS995356.1"/>
</dbReference>
<reference evidence="2 3" key="1">
    <citation type="submission" date="2008-09" db="EMBL/GenBank/DDBJ databases">
        <authorList>
            <person name="Fulton L."/>
            <person name="Clifton S."/>
            <person name="Fulton B."/>
            <person name="Xu J."/>
            <person name="Minx P."/>
            <person name="Pepin K.H."/>
            <person name="Johnson M."/>
            <person name="Thiruvilangam P."/>
            <person name="Bhonagiri V."/>
            <person name="Nash W.E."/>
            <person name="Mardis E.R."/>
            <person name="Wilson R.K."/>
        </authorList>
    </citation>
    <scope>NUCLEOTIDE SEQUENCE [LARGE SCALE GENOMIC DNA]</scope>
    <source>
        <strain evidence="2 3">DSM 13275</strain>
    </source>
</reference>
<dbReference type="InterPro" id="IPR043005">
    <property type="entry name" value="MvaI_BcnI_rec"/>
</dbReference>
<dbReference type="Pfam" id="PF15515">
    <property type="entry name" value="MvaI_BcnI"/>
    <property type="match status" value="1"/>
</dbReference>
<proteinExistence type="predicted"/>
<dbReference type="AlphaFoldDB" id="B6FY95"/>
<accession>B6FY95</accession>
<feature type="domain" description="MvaI/BcnI restriction endonuclease" evidence="1">
    <location>
        <begin position="172"/>
        <end position="409"/>
    </location>
</feature>
<gene>
    <name evidence="2" type="ORF">CLOHIR_00846</name>
</gene>
<dbReference type="InterPro" id="IPR029127">
    <property type="entry name" value="MvaI_BcnI"/>
</dbReference>
<sequence length="418" mass="48458">MIFIPYTDEKEEIMNIQKIQNSEYAIVRMTNTMMRKNNTDCNGFFRTMLKKMNIVDYEKLDHGKENGVMTQALFILPEYSKLIDMNFYIVNGKRGDRRWSFYGLSKCCREGEICEGDLIYFSTYEKVDGKKCLFIINLTRNTPSIDYISSQIGIDTVNQAFDMIKDDLKRIVQKNTFVPNVKGKGKESPKDVGETLEHEMKVETNNRKDGDIEGVLELKGKGSKSTKDTLLTLRPSFEGTYIEEVEPNDKHRVKVFPLIYGYDSEKHPKCKDLYITIGCQDAPQNKHGFYLVVDEVKNIVKLMGPGRKTKKDEMTAFWTFDALEEALNKKHRATLWITADKKVINDTVMYNYKRIEFSRSPKFSTFISLIKSGEVTYDWRGHTSTSEKYVGVNKGNAWRIKPRSRKELFGSLEVVEFE</sequence>
<name>B6FY95_PEPHT</name>
<dbReference type="EMBL" id="ABWP01000033">
    <property type="protein sequence ID" value="EEA85490.1"/>
    <property type="molecule type" value="Genomic_DNA"/>
</dbReference>
<evidence type="ECO:0000259" key="1">
    <source>
        <dbReference type="Pfam" id="PF15515"/>
    </source>
</evidence>
<organism evidence="2 3">
    <name type="scientific">Peptacetobacter hiranonis (strain DSM 13275 / JCM 10541 / KCTC 15199 / TO-931)</name>
    <name type="common">Clostridium hiranonis</name>
    <dbReference type="NCBI Taxonomy" id="500633"/>
    <lineage>
        <taxon>Bacteria</taxon>
        <taxon>Bacillati</taxon>
        <taxon>Bacillota</taxon>
        <taxon>Clostridia</taxon>
        <taxon>Peptostreptococcales</taxon>
        <taxon>Peptostreptococcaceae</taxon>
        <taxon>Peptacetobacter</taxon>
    </lineage>
</organism>
<dbReference type="Proteomes" id="UP000003178">
    <property type="component" value="Unassembled WGS sequence"/>
</dbReference>
<reference evidence="2 3" key="2">
    <citation type="submission" date="2008-10" db="EMBL/GenBank/DDBJ databases">
        <title>Draft genome sequence of Clostridium hiranonis (DSM 13275).</title>
        <authorList>
            <person name="Sudarsanam P."/>
            <person name="Ley R."/>
            <person name="Guruge J."/>
            <person name="Turnbaugh P.J."/>
            <person name="Mahowald M."/>
            <person name="Liep D."/>
            <person name="Gordon J."/>
        </authorList>
    </citation>
    <scope>NUCLEOTIDE SEQUENCE [LARGE SCALE GENOMIC DNA]</scope>
    <source>
        <strain evidence="2 3">DSM 13275</strain>
    </source>
</reference>
<evidence type="ECO:0000313" key="2">
    <source>
        <dbReference type="EMBL" id="EEA85490.1"/>
    </source>
</evidence>
<protein>
    <recommendedName>
        <fullName evidence="1">MvaI/BcnI restriction endonuclease domain-containing protein</fullName>
    </recommendedName>
</protein>